<dbReference type="GO" id="GO:0032259">
    <property type="term" value="P:methylation"/>
    <property type="evidence" value="ECO:0007669"/>
    <property type="project" value="UniProtKB-KW"/>
</dbReference>
<evidence type="ECO:0000313" key="3">
    <source>
        <dbReference type="Proteomes" id="UP001302719"/>
    </source>
</evidence>
<dbReference type="KEGG" id="nall:PP769_17010"/>
<accession>A0AA96GEZ8</accession>
<keyword evidence="2" id="KW-0808">Transferase</keyword>
<keyword evidence="2" id="KW-0489">Methyltransferase</keyword>
<name>A0AA96GEZ8_9BACT</name>
<keyword evidence="3" id="KW-1185">Reference proteome</keyword>
<gene>
    <name evidence="2" type="ORF">PP769_17010</name>
</gene>
<dbReference type="Proteomes" id="UP001302719">
    <property type="component" value="Chromosome"/>
</dbReference>
<sequence>MNEGWPRAIEDGLIPTDNAMGIMTEEPSPAAEAFIELAARASRPLLEIGAAYGNATLPALRAGGTMIANDLSASQLSVLASTASILDRKRLVLIPARFPEEIRLGDGSLSGVLAAQVLHFFEGPTVDLAFQSVLRWLEPGGALYLVVMTPSLGFYRTLRPEYEKRARSGERWPGIFDPRTVAPPDWAERLPPLVHLFEKAVLHRCAEEAGFIVESLEYFCFRHFPVEYRTDGHEYLTLIARKPAAGAA</sequence>
<dbReference type="CDD" id="cd02440">
    <property type="entry name" value="AdoMet_MTases"/>
    <property type="match status" value="1"/>
</dbReference>
<dbReference type="EMBL" id="CP116967">
    <property type="protein sequence ID" value="WNM57648.1"/>
    <property type="molecule type" value="Genomic_DNA"/>
</dbReference>
<dbReference type="InterPro" id="IPR029063">
    <property type="entry name" value="SAM-dependent_MTases_sf"/>
</dbReference>
<dbReference type="RefSeq" id="WP_312642377.1">
    <property type="nucleotide sequence ID" value="NZ_CP116967.1"/>
</dbReference>
<proteinExistence type="predicted"/>
<feature type="domain" description="Methyltransferase type 11" evidence="1">
    <location>
        <begin position="46"/>
        <end position="144"/>
    </location>
</feature>
<dbReference type="Gene3D" id="3.40.50.150">
    <property type="entry name" value="Vaccinia Virus protein VP39"/>
    <property type="match status" value="1"/>
</dbReference>
<dbReference type="Pfam" id="PF08241">
    <property type="entry name" value="Methyltransf_11"/>
    <property type="match status" value="1"/>
</dbReference>
<dbReference type="GO" id="GO:0008757">
    <property type="term" value="F:S-adenosylmethionine-dependent methyltransferase activity"/>
    <property type="evidence" value="ECO:0007669"/>
    <property type="project" value="InterPro"/>
</dbReference>
<evidence type="ECO:0000259" key="1">
    <source>
        <dbReference type="Pfam" id="PF08241"/>
    </source>
</evidence>
<evidence type="ECO:0000313" key="2">
    <source>
        <dbReference type="EMBL" id="WNM57648.1"/>
    </source>
</evidence>
<dbReference type="AlphaFoldDB" id="A0AA96GEZ8"/>
<protein>
    <submittedName>
        <fullName evidence="2">Methyltransferase domain-containing protein</fullName>
    </submittedName>
</protein>
<dbReference type="SUPFAM" id="SSF53335">
    <property type="entry name" value="S-adenosyl-L-methionine-dependent methyltransferases"/>
    <property type="match status" value="1"/>
</dbReference>
<organism evidence="2 3">
    <name type="scientific">Candidatus Nitrospira allomarina</name>
    <dbReference type="NCBI Taxonomy" id="3020900"/>
    <lineage>
        <taxon>Bacteria</taxon>
        <taxon>Pseudomonadati</taxon>
        <taxon>Nitrospirota</taxon>
        <taxon>Nitrospiria</taxon>
        <taxon>Nitrospirales</taxon>
        <taxon>Nitrospiraceae</taxon>
        <taxon>Nitrospira</taxon>
    </lineage>
</organism>
<dbReference type="InterPro" id="IPR013216">
    <property type="entry name" value="Methyltransf_11"/>
</dbReference>
<reference evidence="2 3" key="1">
    <citation type="submission" date="2023-01" db="EMBL/GenBank/DDBJ databases">
        <title>Cultivation and genomic characterization of new, ubiquitous marine nitrite-oxidizing bacteria from the Nitrospirales.</title>
        <authorList>
            <person name="Mueller A.J."/>
            <person name="Daebeler A."/>
            <person name="Herbold C.W."/>
            <person name="Kirkegaard R.H."/>
            <person name="Daims H."/>
        </authorList>
    </citation>
    <scope>NUCLEOTIDE SEQUENCE [LARGE SCALE GENOMIC DNA]</scope>
    <source>
        <strain evidence="2 3">VA</strain>
    </source>
</reference>